<name>A0AAE1K322_PETCI</name>
<evidence type="ECO:0000313" key="1">
    <source>
        <dbReference type="EMBL" id="KAK3861385.1"/>
    </source>
</evidence>
<protein>
    <submittedName>
        <fullName evidence="1">Uncharacterized protein</fullName>
    </submittedName>
</protein>
<gene>
    <name evidence="1" type="ORF">Pcinc_032651</name>
</gene>
<dbReference type="EMBL" id="JAWQEG010004496">
    <property type="protein sequence ID" value="KAK3861385.1"/>
    <property type="molecule type" value="Genomic_DNA"/>
</dbReference>
<dbReference type="AlphaFoldDB" id="A0AAE1K322"/>
<dbReference type="Proteomes" id="UP001286313">
    <property type="component" value="Unassembled WGS sequence"/>
</dbReference>
<proteinExistence type="predicted"/>
<organism evidence="1 2">
    <name type="scientific">Petrolisthes cinctipes</name>
    <name type="common">Flat porcelain crab</name>
    <dbReference type="NCBI Taxonomy" id="88211"/>
    <lineage>
        <taxon>Eukaryota</taxon>
        <taxon>Metazoa</taxon>
        <taxon>Ecdysozoa</taxon>
        <taxon>Arthropoda</taxon>
        <taxon>Crustacea</taxon>
        <taxon>Multicrustacea</taxon>
        <taxon>Malacostraca</taxon>
        <taxon>Eumalacostraca</taxon>
        <taxon>Eucarida</taxon>
        <taxon>Decapoda</taxon>
        <taxon>Pleocyemata</taxon>
        <taxon>Anomura</taxon>
        <taxon>Galatheoidea</taxon>
        <taxon>Porcellanidae</taxon>
        <taxon>Petrolisthes</taxon>
    </lineage>
</organism>
<comment type="caution">
    <text evidence="1">The sequence shown here is derived from an EMBL/GenBank/DDBJ whole genome shotgun (WGS) entry which is preliminary data.</text>
</comment>
<evidence type="ECO:0000313" key="2">
    <source>
        <dbReference type="Proteomes" id="UP001286313"/>
    </source>
</evidence>
<sequence>MLQFLCGGKGCHGGKSSSVFPYTSCLPTTPLVFPLHLLLLLLSPYTSRLPPTPLTSSSRASCRMLGAKRCWPIPREELKLRVWLSPRPS</sequence>
<keyword evidence="2" id="KW-1185">Reference proteome</keyword>
<reference evidence="1" key="1">
    <citation type="submission" date="2023-10" db="EMBL/GenBank/DDBJ databases">
        <title>Genome assemblies of two species of porcelain crab, Petrolisthes cinctipes and Petrolisthes manimaculis (Anomura: Porcellanidae).</title>
        <authorList>
            <person name="Angst P."/>
        </authorList>
    </citation>
    <scope>NUCLEOTIDE SEQUENCE</scope>
    <source>
        <strain evidence="1">PB745_01</strain>
        <tissue evidence="1">Gill</tissue>
    </source>
</reference>
<accession>A0AAE1K322</accession>